<protein>
    <submittedName>
        <fullName evidence="9">Permease of the drug/metabolite transporter (DMT) superfamily</fullName>
    </submittedName>
</protein>
<evidence type="ECO:0000256" key="1">
    <source>
        <dbReference type="ARBA" id="ARBA00004651"/>
    </source>
</evidence>
<dbReference type="InterPro" id="IPR000620">
    <property type="entry name" value="EamA_dom"/>
</dbReference>
<feature type="transmembrane region" description="Helical" evidence="7">
    <location>
        <begin position="67"/>
        <end position="87"/>
    </location>
</feature>
<evidence type="ECO:0000256" key="7">
    <source>
        <dbReference type="SAM" id="Phobius"/>
    </source>
</evidence>
<feature type="transmembrane region" description="Helical" evidence="7">
    <location>
        <begin position="274"/>
        <end position="292"/>
    </location>
</feature>
<dbReference type="AlphaFoldDB" id="A0A1X7L583"/>
<evidence type="ECO:0000256" key="2">
    <source>
        <dbReference type="ARBA" id="ARBA00007362"/>
    </source>
</evidence>
<feature type="transmembrane region" description="Helical" evidence="7">
    <location>
        <begin position="187"/>
        <end position="206"/>
    </location>
</feature>
<evidence type="ECO:0000313" key="9">
    <source>
        <dbReference type="EMBL" id="SMG49018.1"/>
    </source>
</evidence>
<keyword evidence="3" id="KW-1003">Cell membrane</keyword>
<proteinExistence type="inferred from homology"/>
<feature type="domain" description="EamA" evidence="8">
    <location>
        <begin position="9"/>
        <end position="140"/>
    </location>
</feature>
<keyword evidence="6 7" id="KW-0472">Membrane</keyword>
<organism evidence="9 10">
    <name type="scientific">Paenibacillus aquistagni</name>
    <dbReference type="NCBI Taxonomy" id="1852522"/>
    <lineage>
        <taxon>Bacteria</taxon>
        <taxon>Bacillati</taxon>
        <taxon>Bacillota</taxon>
        <taxon>Bacilli</taxon>
        <taxon>Bacillales</taxon>
        <taxon>Paenibacillaceae</taxon>
        <taxon>Paenibacillus</taxon>
    </lineage>
</organism>
<evidence type="ECO:0000256" key="5">
    <source>
        <dbReference type="ARBA" id="ARBA00022989"/>
    </source>
</evidence>
<feature type="transmembrane region" description="Helical" evidence="7">
    <location>
        <begin position="251"/>
        <end position="268"/>
    </location>
</feature>
<dbReference type="STRING" id="1852522.SAMN06295960_3004"/>
<comment type="similarity">
    <text evidence="2">Belongs to the EamA transporter family.</text>
</comment>
<comment type="subcellular location">
    <subcellularLocation>
        <location evidence="1">Cell membrane</location>
        <topology evidence="1">Multi-pass membrane protein</topology>
    </subcellularLocation>
</comment>
<dbReference type="Proteomes" id="UP000193834">
    <property type="component" value="Unassembled WGS sequence"/>
</dbReference>
<dbReference type="InterPro" id="IPR050638">
    <property type="entry name" value="AA-Vitamin_Transporters"/>
</dbReference>
<sequence>MERNWMYYAGLVIVAAIWGTNFAVSKQAMETFDPILFTFLRFGLTIPFFFMLLKLKEGSVGVSLKDALKLALIGLVGVTGLEIATMYSIKWTTIANASLLNVAPWPVFTAIFGTFLMGERITSRLVVGGLVAMIGVGFVILGGDQGFDLSSSHMLGNLLALGISIVGALFNLACLPLIKRYSALRVSAWYIMFGSLFMAPLTFRSWDQVDWGALSAGSYIAVIYNVFFCTIFAFVVWNASMHKVGAAHSSFFRYVTPAAAMIAGYFFFGETVSIWQGVGSIFMAAGLIWITLDHKKDAPVDTAA</sequence>
<keyword evidence="5 7" id="KW-1133">Transmembrane helix</keyword>
<dbReference type="RefSeq" id="WP_085495364.1">
    <property type="nucleotide sequence ID" value="NZ_FXAZ01000004.1"/>
</dbReference>
<dbReference type="SUPFAM" id="SSF103481">
    <property type="entry name" value="Multidrug resistance efflux transporter EmrE"/>
    <property type="match status" value="2"/>
</dbReference>
<evidence type="ECO:0000256" key="3">
    <source>
        <dbReference type="ARBA" id="ARBA00022475"/>
    </source>
</evidence>
<dbReference type="EMBL" id="FXAZ01000004">
    <property type="protein sequence ID" value="SMG49018.1"/>
    <property type="molecule type" value="Genomic_DNA"/>
</dbReference>
<feature type="transmembrane region" description="Helical" evidence="7">
    <location>
        <begin position="99"/>
        <end position="118"/>
    </location>
</feature>
<dbReference type="PANTHER" id="PTHR32322">
    <property type="entry name" value="INNER MEMBRANE TRANSPORTER"/>
    <property type="match status" value="1"/>
</dbReference>
<dbReference type="Pfam" id="PF00892">
    <property type="entry name" value="EamA"/>
    <property type="match status" value="2"/>
</dbReference>
<feature type="transmembrane region" description="Helical" evidence="7">
    <location>
        <begin position="35"/>
        <end position="55"/>
    </location>
</feature>
<feature type="domain" description="EamA" evidence="8">
    <location>
        <begin position="155"/>
        <end position="291"/>
    </location>
</feature>
<evidence type="ECO:0000256" key="6">
    <source>
        <dbReference type="ARBA" id="ARBA00023136"/>
    </source>
</evidence>
<feature type="transmembrane region" description="Helical" evidence="7">
    <location>
        <begin position="155"/>
        <end position="175"/>
    </location>
</feature>
<dbReference type="GO" id="GO:0005886">
    <property type="term" value="C:plasma membrane"/>
    <property type="evidence" value="ECO:0007669"/>
    <property type="project" value="UniProtKB-SubCell"/>
</dbReference>
<feature type="transmembrane region" description="Helical" evidence="7">
    <location>
        <begin position="5"/>
        <end position="23"/>
    </location>
</feature>
<evidence type="ECO:0000256" key="4">
    <source>
        <dbReference type="ARBA" id="ARBA00022692"/>
    </source>
</evidence>
<accession>A0A1X7L583</accession>
<keyword evidence="10" id="KW-1185">Reference proteome</keyword>
<name>A0A1X7L583_9BACL</name>
<gene>
    <name evidence="9" type="ORF">SAMN06295960_3004</name>
</gene>
<dbReference type="PANTHER" id="PTHR32322:SF18">
    <property type="entry name" value="S-ADENOSYLMETHIONINE_S-ADENOSYLHOMOCYSTEINE TRANSPORTER"/>
    <property type="match status" value="1"/>
</dbReference>
<dbReference type="InterPro" id="IPR037185">
    <property type="entry name" value="EmrE-like"/>
</dbReference>
<dbReference type="OrthoDB" id="4529062at2"/>
<reference evidence="9 10" key="1">
    <citation type="submission" date="2017-04" db="EMBL/GenBank/DDBJ databases">
        <authorList>
            <person name="Afonso C.L."/>
            <person name="Miller P.J."/>
            <person name="Scott M.A."/>
            <person name="Spackman E."/>
            <person name="Goraichik I."/>
            <person name="Dimitrov K.M."/>
            <person name="Suarez D.L."/>
            <person name="Swayne D.E."/>
        </authorList>
    </citation>
    <scope>NUCLEOTIDE SEQUENCE [LARGE SCALE GENOMIC DNA]</scope>
    <source>
        <strain evidence="9 10">11</strain>
    </source>
</reference>
<keyword evidence="4 7" id="KW-0812">Transmembrane</keyword>
<evidence type="ECO:0000313" key="10">
    <source>
        <dbReference type="Proteomes" id="UP000193834"/>
    </source>
</evidence>
<evidence type="ECO:0000259" key="8">
    <source>
        <dbReference type="Pfam" id="PF00892"/>
    </source>
</evidence>
<feature type="transmembrane region" description="Helical" evidence="7">
    <location>
        <begin position="218"/>
        <end position="239"/>
    </location>
</feature>
<feature type="transmembrane region" description="Helical" evidence="7">
    <location>
        <begin position="125"/>
        <end position="143"/>
    </location>
</feature>